<evidence type="ECO:0000256" key="2">
    <source>
        <dbReference type="SAM" id="Phobius"/>
    </source>
</evidence>
<dbReference type="OrthoDB" id="4838853at2759"/>
<feature type="transmembrane region" description="Helical" evidence="2">
    <location>
        <begin position="352"/>
        <end position="374"/>
    </location>
</feature>
<dbReference type="EMBL" id="ML977331">
    <property type="protein sequence ID" value="KAF2112394.1"/>
    <property type="molecule type" value="Genomic_DNA"/>
</dbReference>
<keyword evidence="2" id="KW-0472">Membrane</keyword>
<dbReference type="AlphaFoldDB" id="A0A6A5Z015"/>
<keyword evidence="2" id="KW-1133">Transmembrane helix</keyword>
<organism evidence="3 4">
    <name type="scientific">Lophiotrema nucula</name>
    <dbReference type="NCBI Taxonomy" id="690887"/>
    <lineage>
        <taxon>Eukaryota</taxon>
        <taxon>Fungi</taxon>
        <taxon>Dikarya</taxon>
        <taxon>Ascomycota</taxon>
        <taxon>Pezizomycotina</taxon>
        <taxon>Dothideomycetes</taxon>
        <taxon>Pleosporomycetidae</taxon>
        <taxon>Pleosporales</taxon>
        <taxon>Lophiotremataceae</taxon>
        <taxon>Lophiotrema</taxon>
    </lineage>
</organism>
<feature type="transmembrane region" description="Helical" evidence="2">
    <location>
        <begin position="324"/>
        <end position="346"/>
    </location>
</feature>
<accession>A0A6A5Z015</accession>
<dbReference type="Proteomes" id="UP000799770">
    <property type="component" value="Unassembled WGS sequence"/>
</dbReference>
<keyword evidence="4" id="KW-1185">Reference proteome</keyword>
<protein>
    <submittedName>
        <fullName evidence="3">Uncharacterized protein</fullName>
    </submittedName>
</protein>
<sequence length="392" mass="43650">MATQHASTEPLRADEQELPTIQNTPATPEATPAEERRRSILEVQPPLPPPPGVSVAADHAGTDAGHTLNVPGQGNDGASDDRTGRAPTQGGSQNASRAPSLRPSLHPHTQIVFEDPDFTRPPPLNYSLRTRKKALAIFWSLIIVDCVFVPIALYFGLWYGTSLSPNAVFSISTGTLGTVSIVEYFIRFRRLWRKNSNCRVIGAKRFYLDWFHWNLSVGWFFVMIELIVGTIPRNPPIRLLAIPPATMVFAIGCELLLVDILRVAGVRAPCRISSLPQGAPLRPGIYAYIEDICAVDGSGGTEFRQRLNLRYQASKAFREMLHRLTLFWAFGALMITAVTVAIVFTIQRDAAYVVGWTVPFVWAALWTAITIPYVQKCLKYEYTEWTTAKWKA</sequence>
<reference evidence="3" key="1">
    <citation type="journal article" date="2020" name="Stud. Mycol.">
        <title>101 Dothideomycetes genomes: a test case for predicting lifestyles and emergence of pathogens.</title>
        <authorList>
            <person name="Haridas S."/>
            <person name="Albert R."/>
            <person name="Binder M."/>
            <person name="Bloem J."/>
            <person name="Labutti K."/>
            <person name="Salamov A."/>
            <person name="Andreopoulos B."/>
            <person name="Baker S."/>
            <person name="Barry K."/>
            <person name="Bills G."/>
            <person name="Bluhm B."/>
            <person name="Cannon C."/>
            <person name="Castanera R."/>
            <person name="Culley D."/>
            <person name="Daum C."/>
            <person name="Ezra D."/>
            <person name="Gonzalez J."/>
            <person name="Henrissat B."/>
            <person name="Kuo A."/>
            <person name="Liang C."/>
            <person name="Lipzen A."/>
            <person name="Lutzoni F."/>
            <person name="Magnuson J."/>
            <person name="Mondo S."/>
            <person name="Nolan M."/>
            <person name="Ohm R."/>
            <person name="Pangilinan J."/>
            <person name="Park H.-J."/>
            <person name="Ramirez L."/>
            <person name="Alfaro M."/>
            <person name="Sun H."/>
            <person name="Tritt A."/>
            <person name="Yoshinaga Y."/>
            <person name="Zwiers L.-H."/>
            <person name="Turgeon B."/>
            <person name="Goodwin S."/>
            <person name="Spatafora J."/>
            <person name="Crous P."/>
            <person name="Grigoriev I."/>
        </authorList>
    </citation>
    <scope>NUCLEOTIDE SEQUENCE</scope>
    <source>
        <strain evidence="3">CBS 627.86</strain>
    </source>
</reference>
<dbReference type="PANTHER" id="PTHR42024">
    <property type="entry name" value="AMINO ACID PERMEASE_ SLC12A DOMAIN-CONTAINING PROTEIN"/>
    <property type="match status" value="1"/>
</dbReference>
<feature type="transmembrane region" description="Helical" evidence="2">
    <location>
        <begin position="134"/>
        <end position="155"/>
    </location>
</feature>
<evidence type="ECO:0000313" key="3">
    <source>
        <dbReference type="EMBL" id="KAF2112394.1"/>
    </source>
</evidence>
<name>A0A6A5Z015_9PLEO</name>
<evidence type="ECO:0000256" key="1">
    <source>
        <dbReference type="SAM" id="MobiDB-lite"/>
    </source>
</evidence>
<feature type="region of interest" description="Disordered" evidence="1">
    <location>
        <begin position="1"/>
        <end position="103"/>
    </location>
</feature>
<proteinExistence type="predicted"/>
<gene>
    <name evidence="3" type="ORF">BDV96DRAFT_602310</name>
</gene>
<keyword evidence="2" id="KW-0812">Transmembrane</keyword>
<feature type="transmembrane region" description="Helical" evidence="2">
    <location>
        <begin position="237"/>
        <end position="258"/>
    </location>
</feature>
<evidence type="ECO:0000313" key="4">
    <source>
        <dbReference type="Proteomes" id="UP000799770"/>
    </source>
</evidence>
<dbReference type="PANTHER" id="PTHR42024:SF1">
    <property type="entry name" value="AMINO ACID PERMEASE_ SLC12A DOMAIN-CONTAINING PROTEIN"/>
    <property type="match status" value="1"/>
</dbReference>
<feature type="transmembrane region" description="Helical" evidence="2">
    <location>
        <begin position="207"/>
        <end position="231"/>
    </location>
</feature>
<feature type="transmembrane region" description="Helical" evidence="2">
    <location>
        <begin position="167"/>
        <end position="186"/>
    </location>
</feature>